<proteinExistence type="predicted"/>
<sequence length="80" mass="8357">MARAVRVIALTARVMEIGSWKSGPGDRALDIRPVCPLTEGIRTDTLHAPDSEPIRVTQPARSAMVIASTASSGATLLSSA</sequence>
<accession>A0ABN1CJ46</accession>
<comment type="caution">
    <text evidence="1">The sequence shown here is derived from an EMBL/GenBank/DDBJ whole genome shotgun (WGS) entry which is preliminary data.</text>
</comment>
<dbReference type="EMBL" id="BAAABZ010000013">
    <property type="protein sequence ID" value="GAA0519293.1"/>
    <property type="molecule type" value="Genomic_DNA"/>
</dbReference>
<gene>
    <name evidence="1" type="ORF">GCM10010390_21880</name>
</gene>
<name>A0ABN1CJ46_9ACTN</name>
<organism evidence="1 2">
    <name type="scientific">Streptomyces mordarskii</name>
    <dbReference type="NCBI Taxonomy" id="1226758"/>
    <lineage>
        <taxon>Bacteria</taxon>
        <taxon>Bacillati</taxon>
        <taxon>Actinomycetota</taxon>
        <taxon>Actinomycetes</taxon>
        <taxon>Kitasatosporales</taxon>
        <taxon>Streptomycetaceae</taxon>
        <taxon>Streptomyces</taxon>
    </lineage>
</organism>
<evidence type="ECO:0000313" key="2">
    <source>
        <dbReference type="Proteomes" id="UP001501576"/>
    </source>
</evidence>
<evidence type="ECO:0000313" key="1">
    <source>
        <dbReference type="EMBL" id="GAA0519293.1"/>
    </source>
</evidence>
<keyword evidence="2" id="KW-1185">Reference proteome</keyword>
<reference evidence="1 2" key="1">
    <citation type="journal article" date="2019" name="Int. J. Syst. Evol. Microbiol.">
        <title>The Global Catalogue of Microorganisms (GCM) 10K type strain sequencing project: providing services to taxonomists for standard genome sequencing and annotation.</title>
        <authorList>
            <consortium name="The Broad Institute Genomics Platform"/>
            <consortium name="The Broad Institute Genome Sequencing Center for Infectious Disease"/>
            <person name="Wu L."/>
            <person name="Ma J."/>
        </authorList>
    </citation>
    <scope>NUCLEOTIDE SEQUENCE [LARGE SCALE GENOMIC DNA]</scope>
    <source>
        <strain evidence="1 2">JCM 5052</strain>
    </source>
</reference>
<protein>
    <submittedName>
        <fullName evidence="1">Uncharacterized protein</fullName>
    </submittedName>
</protein>
<dbReference type="Proteomes" id="UP001501576">
    <property type="component" value="Unassembled WGS sequence"/>
</dbReference>